<dbReference type="Gene3D" id="3.30.300.30">
    <property type="match status" value="1"/>
</dbReference>
<dbReference type="Pfam" id="PF14535">
    <property type="entry name" value="AMP-binding_C_2"/>
    <property type="match status" value="1"/>
</dbReference>
<dbReference type="EMBL" id="DSUH01000029">
    <property type="protein sequence ID" value="HGU31489.1"/>
    <property type="molecule type" value="Genomic_DNA"/>
</dbReference>
<evidence type="ECO:0000256" key="6">
    <source>
        <dbReference type="ARBA" id="ARBA00066629"/>
    </source>
</evidence>
<dbReference type="GO" id="GO:0000166">
    <property type="term" value="F:nucleotide binding"/>
    <property type="evidence" value="ECO:0007669"/>
    <property type="project" value="UniProtKB-KW"/>
</dbReference>
<dbReference type="PANTHER" id="PTHR43845:SF1">
    <property type="entry name" value="BLR5969 PROTEIN"/>
    <property type="match status" value="1"/>
</dbReference>
<dbReference type="EC" id="6.2.1.30" evidence="6"/>
<evidence type="ECO:0000256" key="4">
    <source>
        <dbReference type="ARBA" id="ARBA00060591"/>
    </source>
</evidence>
<dbReference type="InterPro" id="IPR042099">
    <property type="entry name" value="ANL_N_sf"/>
</dbReference>
<keyword evidence="3" id="KW-0547">Nucleotide-binding</keyword>
<name>A0A7C4RGR7_9BACT</name>
<accession>A0A7C4RGR7</accession>
<dbReference type="Gene3D" id="3.40.50.12780">
    <property type="entry name" value="N-terminal domain of ligase-like"/>
    <property type="match status" value="1"/>
</dbReference>
<sequence length="438" mass="49504">MQPKYTTRFMPRFQTREELSDHQLAGLRWTVSHAYHNNADYRRKLDAAGIRPEDIQCLEDLRRLPFTTADDIRDGYPFPLVCVPFERIVRMHSSSGTTGKRKNICYTQKDVDDWTHFFARAYEMAGVTAEDRVQIAVGYGVWTAGVGFQAGCEKLGAMALPVGPGNVDMQCQFLVDCRSTVLCCTASMGLLMADEVRKRGIVDRIALKKVIYGSERASVSMRKKISEQLGNVELFDIPGMTELYGPGTGIECPDHDCIHYWADYYILEIVDPNTLEPLPDGEWGEMIVTTLCKEAVPLIRYRTRDITRIIPGPCTCGTILPRHSRIKGRTDDMFKFRAVNIYPSSIDQIISGIPGFGSEYQIHLYQDEADRGVMKIIVERAEGVDAEANDRLAKELVYQVKRKVLVTPVAEVVPYGSLPRSERKSKRVFDTRIQDAIV</sequence>
<evidence type="ECO:0000256" key="7">
    <source>
        <dbReference type="ARBA" id="ARBA00068695"/>
    </source>
</evidence>
<dbReference type="SUPFAM" id="SSF56801">
    <property type="entry name" value="Acetyl-CoA synthetase-like"/>
    <property type="match status" value="1"/>
</dbReference>
<comment type="subunit">
    <text evidence="1">Monomer.</text>
</comment>
<evidence type="ECO:0000256" key="1">
    <source>
        <dbReference type="ARBA" id="ARBA00011245"/>
    </source>
</evidence>
<gene>
    <name evidence="11" type="ORF">ENS29_01375</name>
</gene>
<comment type="pathway">
    <text evidence="4">Aromatic compound metabolism; phenylacetate degradation.</text>
</comment>
<evidence type="ECO:0000256" key="5">
    <source>
        <dbReference type="ARBA" id="ARBA00061566"/>
    </source>
</evidence>
<organism evidence="11">
    <name type="scientific">Desulfatirhabdium butyrativorans</name>
    <dbReference type="NCBI Taxonomy" id="340467"/>
    <lineage>
        <taxon>Bacteria</taxon>
        <taxon>Pseudomonadati</taxon>
        <taxon>Thermodesulfobacteriota</taxon>
        <taxon>Desulfobacteria</taxon>
        <taxon>Desulfobacterales</taxon>
        <taxon>Desulfatirhabdiaceae</taxon>
        <taxon>Desulfatirhabdium</taxon>
    </lineage>
</organism>
<dbReference type="FunFam" id="3.40.50.12780:FF:000016">
    <property type="entry name" value="Phenylacetate-coenzyme A ligase"/>
    <property type="match status" value="1"/>
</dbReference>
<dbReference type="InterPro" id="IPR028154">
    <property type="entry name" value="AMP-dep_Lig_C"/>
</dbReference>
<keyword evidence="2 11" id="KW-0436">Ligase</keyword>
<protein>
    <recommendedName>
        <fullName evidence="7">Phenylacetate-coenzyme A ligase</fullName>
        <ecNumber evidence="6">6.2.1.30</ecNumber>
    </recommendedName>
    <alternativeName>
        <fullName evidence="8">Phenylacetyl-CoA ligase</fullName>
    </alternativeName>
</protein>
<evidence type="ECO:0000256" key="8">
    <source>
        <dbReference type="ARBA" id="ARBA00075111"/>
    </source>
</evidence>
<feature type="domain" description="AMP-dependent synthetase/ligase" evidence="9">
    <location>
        <begin position="94"/>
        <end position="289"/>
    </location>
</feature>
<comment type="caution">
    <text evidence="11">The sequence shown here is derived from an EMBL/GenBank/DDBJ whole genome shotgun (WGS) entry which is preliminary data.</text>
</comment>
<dbReference type="AlphaFoldDB" id="A0A7C4RGR7"/>
<evidence type="ECO:0000259" key="10">
    <source>
        <dbReference type="Pfam" id="PF14535"/>
    </source>
</evidence>
<reference evidence="11" key="1">
    <citation type="journal article" date="2020" name="mSystems">
        <title>Genome- and Community-Level Interaction Insights into Carbon Utilization and Element Cycling Functions of Hydrothermarchaeota in Hydrothermal Sediment.</title>
        <authorList>
            <person name="Zhou Z."/>
            <person name="Liu Y."/>
            <person name="Xu W."/>
            <person name="Pan J."/>
            <person name="Luo Z.H."/>
            <person name="Li M."/>
        </authorList>
    </citation>
    <scope>NUCLEOTIDE SEQUENCE [LARGE SCALE GENOMIC DNA]</scope>
    <source>
        <strain evidence="11">SpSt-477</strain>
    </source>
</reference>
<dbReference type="PANTHER" id="PTHR43845">
    <property type="entry name" value="BLR5969 PROTEIN"/>
    <property type="match status" value="1"/>
</dbReference>
<evidence type="ECO:0000313" key="11">
    <source>
        <dbReference type="EMBL" id="HGU31489.1"/>
    </source>
</evidence>
<dbReference type="InterPro" id="IPR000873">
    <property type="entry name" value="AMP-dep_synth/lig_dom"/>
</dbReference>
<feature type="domain" description="AMP-dependent ligase C-terminal" evidence="10">
    <location>
        <begin position="339"/>
        <end position="432"/>
    </location>
</feature>
<dbReference type="InterPro" id="IPR011880">
    <property type="entry name" value="PA_CoA_ligase"/>
</dbReference>
<evidence type="ECO:0000256" key="2">
    <source>
        <dbReference type="ARBA" id="ARBA00022598"/>
    </source>
</evidence>
<comment type="similarity">
    <text evidence="5">Belongs to the phenylacetyl-CoA ligase family.</text>
</comment>
<dbReference type="GO" id="GO:0047475">
    <property type="term" value="F:phenylacetate-CoA ligase activity"/>
    <property type="evidence" value="ECO:0007669"/>
    <property type="project" value="UniProtKB-EC"/>
</dbReference>
<dbReference type="GO" id="GO:0010124">
    <property type="term" value="P:phenylacetate catabolic process"/>
    <property type="evidence" value="ECO:0007669"/>
    <property type="project" value="InterPro"/>
</dbReference>
<evidence type="ECO:0000259" key="9">
    <source>
        <dbReference type="Pfam" id="PF00501"/>
    </source>
</evidence>
<evidence type="ECO:0000256" key="3">
    <source>
        <dbReference type="ARBA" id="ARBA00022741"/>
    </source>
</evidence>
<dbReference type="InterPro" id="IPR045851">
    <property type="entry name" value="AMP-bd_C_sf"/>
</dbReference>
<dbReference type="CDD" id="cd05913">
    <property type="entry name" value="PaaK"/>
    <property type="match status" value="1"/>
</dbReference>
<dbReference type="Pfam" id="PF00501">
    <property type="entry name" value="AMP-binding"/>
    <property type="match status" value="1"/>
</dbReference>
<proteinExistence type="inferred from homology"/>